<dbReference type="SUPFAM" id="SSF55785">
    <property type="entry name" value="PYP-like sensor domain (PAS domain)"/>
    <property type="match status" value="2"/>
</dbReference>
<dbReference type="SUPFAM" id="SSF55874">
    <property type="entry name" value="ATPase domain of HSP90 chaperone/DNA topoisomerase II/histidine kinase"/>
    <property type="match status" value="1"/>
</dbReference>
<dbReference type="AlphaFoldDB" id="A0A7Y7WF61"/>
<dbReference type="InterPro" id="IPR001610">
    <property type="entry name" value="PAC"/>
</dbReference>
<dbReference type="Gene3D" id="1.10.287.130">
    <property type="match status" value="1"/>
</dbReference>
<dbReference type="EC" id="2.7.13.3" evidence="2"/>
<dbReference type="PRINTS" id="PR00344">
    <property type="entry name" value="BCTRLSENSOR"/>
</dbReference>
<feature type="domain" description="Histidine kinase" evidence="4">
    <location>
        <begin position="693"/>
        <end position="913"/>
    </location>
</feature>
<dbReference type="InterPro" id="IPR013655">
    <property type="entry name" value="PAS_fold_3"/>
</dbReference>
<accession>A0A7Y7WF61</accession>
<evidence type="ECO:0000259" key="5">
    <source>
        <dbReference type="PROSITE" id="PS50112"/>
    </source>
</evidence>
<feature type="domain" description="PAS" evidence="5">
    <location>
        <begin position="455"/>
        <end position="500"/>
    </location>
</feature>
<comment type="caution">
    <text evidence="7">The sequence shown here is derived from an EMBL/GenBank/DDBJ whole genome shotgun (WGS) entry which is preliminary data.</text>
</comment>
<dbReference type="PROSITE" id="PS50112">
    <property type="entry name" value="PAS"/>
    <property type="match status" value="1"/>
</dbReference>
<dbReference type="PROSITE" id="PS50113">
    <property type="entry name" value="PAC"/>
    <property type="match status" value="2"/>
</dbReference>
<dbReference type="InterPro" id="IPR003594">
    <property type="entry name" value="HATPase_dom"/>
</dbReference>
<name>A0A7Y7WF61_9PSED</name>
<dbReference type="SMART" id="SM00388">
    <property type="entry name" value="HisKA"/>
    <property type="match status" value="1"/>
</dbReference>
<dbReference type="SMART" id="SM00091">
    <property type="entry name" value="PAS"/>
    <property type="match status" value="3"/>
</dbReference>
<dbReference type="InterPro" id="IPR004358">
    <property type="entry name" value="Sig_transdc_His_kin-like_C"/>
</dbReference>
<dbReference type="EMBL" id="JACAPU010000019">
    <property type="protein sequence ID" value="NWB48290.1"/>
    <property type="molecule type" value="Genomic_DNA"/>
</dbReference>
<dbReference type="InterPro" id="IPR035965">
    <property type="entry name" value="PAS-like_dom_sf"/>
</dbReference>
<dbReference type="InterPro" id="IPR005467">
    <property type="entry name" value="His_kinase_dom"/>
</dbReference>
<dbReference type="CDD" id="cd00130">
    <property type="entry name" value="PAS"/>
    <property type="match status" value="1"/>
</dbReference>
<dbReference type="InterPro" id="IPR003661">
    <property type="entry name" value="HisK_dim/P_dom"/>
</dbReference>
<evidence type="ECO:0000256" key="3">
    <source>
        <dbReference type="ARBA" id="ARBA00022553"/>
    </source>
</evidence>
<feature type="domain" description="PAC" evidence="6">
    <location>
        <begin position="502"/>
        <end position="554"/>
    </location>
</feature>
<keyword evidence="3" id="KW-0597">Phosphoprotein</keyword>
<dbReference type="Pfam" id="PF02518">
    <property type="entry name" value="HATPase_c"/>
    <property type="match status" value="1"/>
</dbReference>
<dbReference type="InterPro" id="IPR036890">
    <property type="entry name" value="HATPase_C_sf"/>
</dbReference>
<dbReference type="SUPFAM" id="SSF47384">
    <property type="entry name" value="Homodimeric domain of signal transducing histidine kinase"/>
    <property type="match status" value="1"/>
</dbReference>
<dbReference type="Pfam" id="PF08447">
    <property type="entry name" value="PAS_3"/>
    <property type="match status" value="1"/>
</dbReference>
<evidence type="ECO:0000313" key="7">
    <source>
        <dbReference type="EMBL" id="NWB48290.1"/>
    </source>
</evidence>
<comment type="catalytic activity">
    <reaction evidence="1">
        <text>ATP + protein L-histidine = ADP + protein N-phospho-L-histidine.</text>
        <dbReference type="EC" id="2.7.13.3"/>
    </reaction>
</comment>
<dbReference type="Gene3D" id="3.30.450.20">
    <property type="entry name" value="PAS domain"/>
    <property type="match status" value="3"/>
</dbReference>
<dbReference type="InterPro" id="IPR000014">
    <property type="entry name" value="PAS"/>
</dbReference>
<protein>
    <recommendedName>
        <fullName evidence="2">histidine kinase</fullName>
        <ecNumber evidence="2">2.7.13.3</ecNumber>
    </recommendedName>
</protein>
<dbReference type="SMART" id="SM00086">
    <property type="entry name" value="PAC"/>
    <property type="match status" value="2"/>
</dbReference>
<evidence type="ECO:0000259" key="6">
    <source>
        <dbReference type="PROSITE" id="PS50113"/>
    </source>
</evidence>
<evidence type="ECO:0000313" key="8">
    <source>
        <dbReference type="Proteomes" id="UP000582981"/>
    </source>
</evidence>
<dbReference type="Gene3D" id="3.30.565.10">
    <property type="entry name" value="Histidine kinase-like ATPase, C-terminal domain"/>
    <property type="match status" value="1"/>
</dbReference>
<dbReference type="Proteomes" id="UP000582981">
    <property type="component" value="Unassembled WGS sequence"/>
</dbReference>
<dbReference type="InterPro" id="IPR000700">
    <property type="entry name" value="PAS-assoc_C"/>
</dbReference>
<dbReference type="NCBIfam" id="TIGR00229">
    <property type="entry name" value="sensory_box"/>
    <property type="match status" value="1"/>
</dbReference>
<dbReference type="PROSITE" id="PS50109">
    <property type="entry name" value="HIS_KIN"/>
    <property type="match status" value="1"/>
</dbReference>
<dbReference type="Pfam" id="PF00512">
    <property type="entry name" value="HisKA"/>
    <property type="match status" value="1"/>
</dbReference>
<organism evidence="7 8">
    <name type="scientific">Pseudomonas gingeri</name>
    <dbReference type="NCBI Taxonomy" id="117681"/>
    <lineage>
        <taxon>Bacteria</taxon>
        <taxon>Pseudomonadati</taxon>
        <taxon>Pseudomonadota</taxon>
        <taxon>Gammaproteobacteria</taxon>
        <taxon>Pseudomonadales</taxon>
        <taxon>Pseudomonadaceae</taxon>
        <taxon>Pseudomonas</taxon>
    </lineage>
</organism>
<reference evidence="7 8" key="1">
    <citation type="submission" date="2020-04" db="EMBL/GenBank/DDBJ databases">
        <title>Molecular characterization of pseudomonads from Agaricus bisporus reveal novel blotch 2 pathogens in Western Europe.</title>
        <authorList>
            <person name="Taparia T."/>
            <person name="Krijger M."/>
            <person name="Haynes E."/>
            <person name="Elpinstone J.G."/>
            <person name="Noble R."/>
            <person name="Van Der Wolf J."/>
        </authorList>
    </citation>
    <scope>NUCLEOTIDE SEQUENCE [LARGE SCALE GENOMIC DNA]</scope>
    <source>
        <strain evidence="7 8">F1001</strain>
    </source>
</reference>
<feature type="domain" description="PAC" evidence="6">
    <location>
        <begin position="628"/>
        <end position="680"/>
    </location>
</feature>
<evidence type="ECO:0000256" key="2">
    <source>
        <dbReference type="ARBA" id="ARBA00012438"/>
    </source>
</evidence>
<dbReference type="GO" id="GO:0000155">
    <property type="term" value="F:phosphorelay sensor kinase activity"/>
    <property type="evidence" value="ECO:0007669"/>
    <property type="project" value="InterPro"/>
</dbReference>
<dbReference type="RefSeq" id="WP_177144650.1">
    <property type="nucleotide sequence ID" value="NZ_JACAPU010000019.1"/>
</dbReference>
<dbReference type="CDD" id="cd00082">
    <property type="entry name" value="HisKA"/>
    <property type="match status" value="1"/>
</dbReference>
<dbReference type="SMART" id="SM00387">
    <property type="entry name" value="HATPase_c"/>
    <property type="match status" value="1"/>
</dbReference>
<dbReference type="PANTHER" id="PTHR43065:SF42">
    <property type="entry name" value="TWO-COMPONENT SENSOR PPRA"/>
    <property type="match status" value="1"/>
</dbReference>
<sequence length="942" mass="104701">MSAGDKLFGRLLGRGSESPPELVRHLPAPAFGLLLRLDDEGRVLSIDGPLRHDLAPQEAGCELRNLLLLSSRLSVEGVPADWLGQSLDLDFSGPAGQVLHTRAWVQPGNPGWWLQALDIGDLLEHNLRSSLREQLQQVAGQMSEQLRLCSLARLPQVLGEQLQGLSQRWRIPCVALALLDEHQQQWTVHSQYRAHDAPALWQTGQALGSGLDSLNGMVPLYFSAQQGLSEHGRLQGVMGNADGLLIPFCDDHGVAAWLLAGFYPAHQRAAQLDDRDWLQLAAALAAPLLARLRQQAHHHQLERLEVLQGLLGTGWWEWTPALDELQLAPQLVQGLGLEASYGVVSLEGWLELFHAADRQELSSRMYDLQQGKELLLCVRRHAEDPLQAPQWYRLQGQVLGVGDSLRIIGFMLDISDVKNQEQAAAAAHARLDNLIASSPAVIYVQRYVEGALQPVFFSDSLLPLLGWTLADCADGSLAQWIHPEDRDRYFERTRQLLREGNVSCRYRLRDKSGAYHWLLDEARLLRDDLGLPVEAVGLWLDVTEATLAAEQIEKSEERYRILVEDSPAMICRYRPDLILTFGNKPLAVYLECSPGQLPGVDLGNWLSPEQRTAFVRRLSLLTPELPVSTAEISLQLPGREHAWWVWSDRGVFDEQGRLVEVQAVGRDNTEVRRSQQQLTQSAKMATLGEMATGLAHEINQPLNVMRMAIVNVLKRLGNGDVQIDYLQDKLNRIDAQVQRAARVVDHMRVFGRRSEIEQAPFNPAQAVEGTLSLLSEGMKGKGVELRVAPIEFEVQVRGFVDQLEQVLINLMVNARDALLSKREKNRDFEPWIALAAERDERVVRLFVEDNGGGIDPRLLERIFEPFFTTKPIGIGTGLGLSVSYGIVENMGGRLSVRNGDAGARFCVELPIASDHQVGQAGLAAGEVAVDGNLPDSDSQPRQ</sequence>
<dbReference type="PANTHER" id="PTHR43065">
    <property type="entry name" value="SENSOR HISTIDINE KINASE"/>
    <property type="match status" value="1"/>
</dbReference>
<evidence type="ECO:0000259" key="4">
    <source>
        <dbReference type="PROSITE" id="PS50109"/>
    </source>
</evidence>
<proteinExistence type="predicted"/>
<gene>
    <name evidence="7" type="ORF">HX829_17510</name>
</gene>
<evidence type="ECO:0000256" key="1">
    <source>
        <dbReference type="ARBA" id="ARBA00000085"/>
    </source>
</evidence>
<dbReference type="InterPro" id="IPR036097">
    <property type="entry name" value="HisK_dim/P_sf"/>
</dbReference>